<evidence type="ECO:0008006" key="4">
    <source>
        <dbReference type="Google" id="ProtNLM"/>
    </source>
</evidence>
<comment type="caution">
    <text evidence="2">The sequence shown here is derived from an EMBL/GenBank/DDBJ whole genome shotgun (WGS) entry which is preliminary data.</text>
</comment>
<proteinExistence type="predicted"/>
<dbReference type="AlphaFoldDB" id="A0A8H5C5M8"/>
<sequence>MDDESQSVANVQTRDRSIDDITRSVPTKTKPPTTKPPSASKQKDWPKKPQKGLQRTLPPPPPLDLSMAARYGQAADSHRKERSRRPRLGSKGRDIKMDQFTLSFHGRLLIEGGELSEGLTILGANGTGKSTLLKFNLNITGSLPPSPVTAHSALKLAKHFSTLCRR</sequence>
<organism evidence="2 3">
    <name type="scientific">Tetrapyrgos nigripes</name>
    <dbReference type="NCBI Taxonomy" id="182062"/>
    <lineage>
        <taxon>Eukaryota</taxon>
        <taxon>Fungi</taxon>
        <taxon>Dikarya</taxon>
        <taxon>Basidiomycota</taxon>
        <taxon>Agaricomycotina</taxon>
        <taxon>Agaricomycetes</taxon>
        <taxon>Agaricomycetidae</taxon>
        <taxon>Agaricales</taxon>
        <taxon>Marasmiineae</taxon>
        <taxon>Marasmiaceae</taxon>
        <taxon>Tetrapyrgos</taxon>
    </lineage>
</organism>
<evidence type="ECO:0000313" key="3">
    <source>
        <dbReference type="Proteomes" id="UP000559256"/>
    </source>
</evidence>
<protein>
    <recommendedName>
        <fullName evidence="4">ABC transporter domain-containing protein</fullName>
    </recommendedName>
</protein>
<name>A0A8H5C5M8_9AGAR</name>
<feature type="compositionally biased region" description="Basic and acidic residues" evidence="1">
    <location>
        <begin position="13"/>
        <end position="22"/>
    </location>
</feature>
<feature type="compositionally biased region" description="Basic residues" evidence="1">
    <location>
        <begin position="80"/>
        <end position="90"/>
    </location>
</feature>
<gene>
    <name evidence="2" type="ORF">D9758_016914</name>
</gene>
<dbReference type="Proteomes" id="UP000559256">
    <property type="component" value="Unassembled WGS sequence"/>
</dbReference>
<reference evidence="2 3" key="1">
    <citation type="journal article" date="2020" name="ISME J.">
        <title>Uncovering the hidden diversity of litter-decomposition mechanisms in mushroom-forming fungi.</title>
        <authorList>
            <person name="Floudas D."/>
            <person name="Bentzer J."/>
            <person name="Ahren D."/>
            <person name="Johansson T."/>
            <person name="Persson P."/>
            <person name="Tunlid A."/>
        </authorList>
    </citation>
    <scope>NUCLEOTIDE SEQUENCE [LARGE SCALE GENOMIC DNA]</scope>
    <source>
        <strain evidence="2 3">CBS 291.85</strain>
    </source>
</reference>
<dbReference type="EMBL" id="JAACJM010000243">
    <property type="protein sequence ID" value="KAF5335433.1"/>
    <property type="molecule type" value="Genomic_DNA"/>
</dbReference>
<evidence type="ECO:0000313" key="2">
    <source>
        <dbReference type="EMBL" id="KAF5335433.1"/>
    </source>
</evidence>
<feature type="compositionally biased region" description="Polar residues" evidence="1">
    <location>
        <begin position="1"/>
        <end position="12"/>
    </location>
</feature>
<accession>A0A8H5C5M8</accession>
<keyword evidence="3" id="KW-1185">Reference proteome</keyword>
<evidence type="ECO:0000256" key="1">
    <source>
        <dbReference type="SAM" id="MobiDB-lite"/>
    </source>
</evidence>
<feature type="region of interest" description="Disordered" evidence="1">
    <location>
        <begin position="1"/>
        <end position="94"/>
    </location>
</feature>